<dbReference type="GO" id="GO:0008810">
    <property type="term" value="F:cellulase activity"/>
    <property type="evidence" value="ECO:0007669"/>
    <property type="project" value="UniProtKB-EC"/>
</dbReference>
<feature type="active site" evidence="8">
    <location>
        <position position="532"/>
    </location>
</feature>
<keyword evidence="10" id="KW-1133">Transmembrane helix</keyword>
<gene>
    <name evidence="12" type="ORF">C5167_021802</name>
</gene>
<dbReference type="OMA" id="TEINMCA"/>
<evidence type="ECO:0000313" key="12">
    <source>
        <dbReference type="EMBL" id="RZC60049.1"/>
    </source>
</evidence>
<feature type="transmembrane region" description="Helical" evidence="10">
    <location>
        <begin position="48"/>
        <end position="69"/>
    </location>
</feature>
<dbReference type="InterPro" id="IPR033126">
    <property type="entry name" value="Glyco_hydro_9_Asp/Glu_AS"/>
</dbReference>
<dbReference type="Proteomes" id="UP000316621">
    <property type="component" value="Chromosome 5"/>
</dbReference>
<comment type="catalytic activity">
    <reaction evidence="1 9">
        <text>Endohydrolysis of (1-&gt;4)-beta-D-glucosidic linkages in cellulose, lichenin and cereal beta-D-glucans.</text>
        <dbReference type="EC" id="3.2.1.4"/>
    </reaction>
</comment>
<dbReference type="InterPro" id="IPR001701">
    <property type="entry name" value="Glyco_hydro_9"/>
</dbReference>
<proteinExistence type="inferred from homology"/>
<keyword evidence="6 8" id="KW-0326">Glycosidase</keyword>
<evidence type="ECO:0000259" key="11">
    <source>
        <dbReference type="Pfam" id="PF00759"/>
    </source>
</evidence>
<keyword evidence="10" id="KW-0812">Transmembrane</keyword>
<feature type="active site" evidence="8">
    <location>
        <position position="523"/>
    </location>
</feature>
<keyword evidence="10" id="KW-0472">Membrane</keyword>
<evidence type="ECO:0000256" key="5">
    <source>
        <dbReference type="ARBA" id="ARBA00023277"/>
    </source>
</evidence>
<dbReference type="Gene3D" id="1.50.10.10">
    <property type="match status" value="1"/>
</dbReference>
<keyword evidence="13" id="KW-1185">Reference proteome</keyword>
<dbReference type="PROSITE" id="PS00698">
    <property type="entry name" value="GH9_3"/>
    <property type="match status" value="1"/>
</dbReference>
<evidence type="ECO:0000256" key="10">
    <source>
        <dbReference type="SAM" id="Phobius"/>
    </source>
</evidence>
<dbReference type="Pfam" id="PF00759">
    <property type="entry name" value="Glyco_hydro_9"/>
    <property type="match status" value="1"/>
</dbReference>
<keyword evidence="7 8" id="KW-0624">Polysaccharide degradation</keyword>
<keyword evidence="3 8" id="KW-0378">Hydrolase</keyword>
<organism evidence="12 13">
    <name type="scientific">Papaver somniferum</name>
    <name type="common">Opium poppy</name>
    <dbReference type="NCBI Taxonomy" id="3469"/>
    <lineage>
        <taxon>Eukaryota</taxon>
        <taxon>Viridiplantae</taxon>
        <taxon>Streptophyta</taxon>
        <taxon>Embryophyta</taxon>
        <taxon>Tracheophyta</taxon>
        <taxon>Spermatophyta</taxon>
        <taxon>Magnoliopsida</taxon>
        <taxon>Ranunculales</taxon>
        <taxon>Papaveraceae</taxon>
        <taxon>Papaveroideae</taxon>
        <taxon>Papaver</taxon>
    </lineage>
</organism>
<evidence type="ECO:0000256" key="8">
    <source>
        <dbReference type="PROSITE-ProRule" id="PRU10060"/>
    </source>
</evidence>
<comment type="similarity">
    <text evidence="2 8 9">Belongs to the glycosyl hydrolase 9 (cellulase E) family.</text>
</comment>
<evidence type="ECO:0000256" key="7">
    <source>
        <dbReference type="ARBA" id="ARBA00023326"/>
    </source>
</evidence>
<dbReference type="GO" id="GO:0030245">
    <property type="term" value="P:cellulose catabolic process"/>
    <property type="evidence" value="ECO:0007669"/>
    <property type="project" value="UniProtKB-KW"/>
</dbReference>
<evidence type="ECO:0000256" key="3">
    <source>
        <dbReference type="ARBA" id="ARBA00022801"/>
    </source>
</evidence>
<evidence type="ECO:0000256" key="1">
    <source>
        <dbReference type="ARBA" id="ARBA00000966"/>
    </source>
</evidence>
<accession>A0A4Y7JJX3</accession>
<dbReference type="EC" id="3.2.1.4" evidence="9"/>
<dbReference type="InterPro" id="IPR012341">
    <property type="entry name" value="6hp_glycosidase-like_sf"/>
</dbReference>
<keyword evidence="5 8" id="KW-0119">Carbohydrate metabolism</keyword>
<sequence>MFSAANARLETIPEEEEEQELQKKLEEIKKGWILKPKEMKRRRSSHLALKRCFWAIVLASVIIALPIIIVKNWPQPQNNPPPPDQYKVALTKALQFFDAQMSGRLPTSKNISWRQDSGLKDGFKYGKGQLIGGYYDAGNNMKISFPMAFSMTMLSWSTIEYGHKYRAVEEYDHIRDIIRWGTDYLLLTFDSSATTIDHIVSQVGEADDLRCWQRPEDMAYSRPVHRAYEAADLAGEVAAALASASIVFIDDKNYSQKLMKGATALFEFARDHSKGQSDSKMNEVTAQMYKSSGFYDEFLWAASWMFYASGNCSYLTIATNPDKHAFLSTPESRALSWDNKLPGARLLLTRLRIFLGPGYPYEAMLKEYHHMNDLNMCAFLKRFNFYNFTGGGLIQMNHRGFQYLQYAANAAFIASVYVDYMKAAGMPGWFCGGGYIVADDVKKFATSQVDYILGANPMNMSYVVGFGEKHPKQVHHRGFSIPDDGYHYSCTGGYQWRDSPKSNPNIIVGAMVGGPDGFDEFYDMRKYYKYTEPSLAGNAGLVAALISLTASGGNLVDKNTMFTVIPPFSPSSPQPPPPWKP</sequence>
<evidence type="ECO:0000256" key="6">
    <source>
        <dbReference type="ARBA" id="ARBA00023295"/>
    </source>
</evidence>
<evidence type="ECO:0000256" key="2">
    <source>
        <dbReference type="ARBA" id="ARBA00007072"/>
    </source>
</evidence>
<evidence type="ECO:0000256" key="4">
    <source>
        <dbReference type="ARBA" id="ARBA00023001"/>
    </source>
</evidence>
<feature type="domain" description="Glycoside hydrolase family 9" evidence="11">
    <location>
        <begin position="86"/>
        <end position="545"/>
    </location>
</feature>
<name>A0A4Y7JJX3_PAPSO</name>
<dbReference type="PANTHER" id="PTHR22298">
    <property type="entry name" value="ENDO-1,4-BETA-GLUCANASE"/>
    <property type="match status" value="1"/>
</dbReference>
<evidence type="ECO:0000256" key="9">
    <source>
        <dbReference type="RuleBase" id="RU361166"/>
    </source>
</evidence>
<dbReference type="InterPro" id="IPR008928">
    <property type="entry name" value="6-hairpin_glycosidase_sf"/>
</dbReference>
<dbReference type="Gramene" id="RZC60049">
    <property type="protein sequence ID" value="RZC60049"/>
    <property type="gene ID" value="C5167_021802"/>
</dbReference>
<evidence type="ECO:0000313" key="13">
    <source>
        <dbReference type="Proteomes" id="UP000316621"/>
    </source>
</evidence>
<protein>
    <recommendedName>
        <fullName evidence="9">Endoglucanase</fullName>
        <ecNumber evidence="9">3.2.1.4</ecNumber>
    </recommendedName>
</protein>
<dbReference type="SUPFAM" id="SSF48208">
    <property type="entry name" value="Six-hairpin glycosidases"/>
    <property type="match status" value="1"/>
</dbReference>
<keyword evidence="4 9" id="KW-0136">Cellulose degradation</keyword>
<reference evidence="12 13" key="1">
    <citation type="journal article" date="2018" name="Science">
        <title>The opium poppy genome and morphinan production.</title>
        <authorList>
            <person name="Guo L."/>
            <person name="Winzer T."/>
            <person name="Yang X."/>
            <person name="Li Y."/>
            <person name="Ning Z."/>
            <person name="He Z."/>
            <person name="Teodor R."/>
            <person name="Lu Y."/>
            <person name="Bowser T.A."/>
            <person name="Graham I.A."/>
            <person name="Ye K."/>
        </authorList>
    </citation>
    <scope>NUCLEOTIDE SEQUENCE [LARGE SCALE GENOMIC DNA]</scope>
    <source>
        <strain evidence="13">cv. HN1</strain>
        <tissue evidence="12">Leaves</tissue>
    </source>
</reference>
<dbReference type="STRING" id="3469.A0A4Y7JJX3"/>
<dbReference type="AlphaFoldDB" id="A0A4Y7JJX3"/>
<dbReference type="EMBL" id="CM010719">
    <property type="protein sequence ID" value="RZC60049.1"/>
    <property type="molecule type" value="Genomic_DNA"/>
</dbReference>